<evidence type="ECO:0000256" key="2">
    <source>
        <dbReference type="ARBA" id="ARBA00009399"/>
    </source>
</evidence>
<feature type="transmembrane region" description="Helical" evidence="6">
    <location>
        <begin position="71"/>
        <end position="93"/>
    </location>
</feature>
<organism evidence="8 9">
    <name type="scientific">Rhizobium viscosum</name>
    <name type="common">Arthrobacter viscosus</name>
    <dbReference type="NCBI Taxonomy" id="1673"/>
    <lineage>
        <taxon>Bacteria</taxon>
        <taxon>Pseudomonadati</taxon>
        <taxon>Pseudomonadota</taxon>
        <taxon>Alphaproteobacteria</taxon>
        <taxon>Hyphomicrobiales</taxon>
        <taxon>Rhizobiaceae</taxon>
        <taxon>Rhizobium/Agrobacterium group</taxon>
        <taxon>Rhizobium</taxon>
    </lineage>
</organism>
<gene>
    <name evidence="8" type="ORF">H4W29_001613</name>
</gene>
<dbReference type="InterPro" id="IPR051401">
    <property type="entry name" value="GtrA_CellWall_Glycosyl"/>
</dbReference>
<evidence type="ECO:0000256" key="3">
    <source>
        <dbReference type="ARBA" id="ARBA00022692"/>
    </source>
</evidence>
<evidence type="ECO:0000256" key="1">
    <source>
        <dbReference type="ARBA" id="ARBA00004141"/>
    </source>
</evidence>
<evidence type="ECO:0000259" key="7">
    <source>
        <dbReference type="Pfam" id="PF04138"/>
    </source>
</evidence>
<comment type="subcellular location">
    <subcellularLocation>
        <location evidence="1">Membrane</location>
        <topology evidence="1">Multi-pass membrane protein</topology>
    </subcellularLocation>
</comment>
<keyword evidence="5 6" id="KW-0472">Membrane</keyword>
<dbReference type="PANTHER" id="PTHR38459:SF1">
    <property type="entry name" value="PROPHAGE BACTOPRENOL-LINKED GLUCOSE TRANSLOCASE HOMOLOG"/>
    <property type="match status" value="1"/>
</dbReference>
<comment type="similarity">
    <text evidence="2">Belongs to the GtrA family.</text>
</comment>
<feature type="transmembrane region" description="Helical" evidence="6">
    <location>
        <begin position="7"/>
        <end position="28"/>
    </location>
</feature>
<dbReference type="EMBL" id="JADBEC010000001">
    <property type="protein sequence ID" value="MBE1504432.1"/>
    <property type="molecule type" value="Genomic_DNA"/>
</dbReference>
<feature type="transmembrane region" description="Helical" evidence="6">
    <location>
        <begin position="34"/>
        <end position="51"/>
    </location>
</feature>
<comment type="caution">
    <text evidence="8">The sequence shown here is derived from an EMBL/GenBank/DDBJ whole genome shotgun (WGS) entry which is preliminary data.</text>
</comment>
<evidence type="ECO:0000313" key="9">
    <source>
        <dbReference type="Proteomes" id="UP000620262"/>
    </source>
</evidence>
<dbReference type="Pfam" id="PF04138">
    <property type="entry name" value="GtrA_DPMS_TM"/>
    <property type="match status" value="1"/>
</dbReference>
<dbReference type="Proteomes" id="UP000620262">
    <property type="component" value="Unassembled WGS sequence"/>
</dbReference>
<evidence type="ECO:0000256" key="6">
    <source>
        <dbReference type="SAM" id="Phobius"/>
    </source>
</evidence>
<evidence type="ECO:0000256" key="4">
    <source>
        <dbReference type="ARBA" id="ARBA00022989"/>
    </source>
</evidence>
<reference evidence="8 9" key="1">
    <citation type="submission" date="2020-10" db="EMBL/GenBank/DDBJ databases">
        <title>Sequencing the genomes of 1000 actinobacteria strains.</title>
        <authorList>
            <person name="Klenk H.-P."/>
        </authorList>
    </citation>
    <scope>NUCLEOTIDE SEQUENCE [LARGE SCALE GENOMIC DNA]</scope>
    <source>
        <strain evidence="8 9">DSM 7307</strain>
    </source>
</reference>
<keyword evidence="3 6" id="KW-0812">Transmembrane</keyword>
<protein>
    <submittedName>
        <fullName evidence="8">Flippase GtrA</fullName>
    </submittedName>
</protein>
<evidence type="ECO:0000313" key="8">
    <source>
        <dbReference type="EMBL" id="MBE1504432.1"/>
    </source>
</evidence>
<feature type="transmembrane region" description="Helical" evidence="6">
    <location>
        <begin position="99"/>
        <end position="122"/>
    </location>
</feature>
<keyword evidence="9" id="KW-1185">Reference proteome</keyword>
<dbReference type="InterPro" id="IPR007267">
    <property type="entry name" value="GtrA_DPMS_TM"/>
</dbReference>
<evidence type="ECO:0000256" key="5">
    <source>
        <dbReference type="ARBA" id="ARBA00023136"/>
    </source>
</evidence>
<keyword evidence="4 6" id="KW-1133">Transmembrane helix</keyword>
<accession>A0ABR9IMM7</accession>
<dbReference type="RefSeq" id="WP_192728466.1">
    <property type="nucleotide sequence ID" value="NZ_BAAAVL010000001.1"/>
</dbReference>
<dbReference type="PANTHER" id="PTHR38459">
    <property type="entry name" value="PROPHAGE BACTOPRENOL-LINKED GLUCOSE TRANSLOCASE HOMOLOG"/>
    <property type="match status" value="1"/>
</dbReference>
<proteinExistence type="inferred from homology"/>
<name>A0ABR9IMM7_RHIVS</name>
<feature type="domain" description="GtrA/DPMS transmembrane" evidence="7">
    <location>
        <begin position="6"/>
        <end position="70"/>
    </location>
</feature>
<sequence>MKKLVRFAIAGGLGFIVDAGVLAALLHLTPLGPFIGRLIAIALAMATTWAFNRTFTFDRSGRSLAAEGFRYGSVGVTAALVNYGLYSALLLSLPALQPLVAMVLATAASMFLSFIGYSRFVFRGKAEKN</sequence>